<dbReference type="STRING" id="223900.GCA_000821045_01741"/>
<dbReference type="GO" id="GO:0008198">
    <property type="term" value="F:ferrous iron binding"/>
    <property type="evidence" value="ECO:0007669"/>
    <property type="project" value="TreeGrafter"/>
</dbReference>
<evidence type="ECO:0000313" key="9">
    <source>
        <dbReference type="Proteomes" id="UP000186806"/>
    </source>
</evidence>
<dbReference type="Proteomes" id="UP000186806">
    <property type="component" value="Unassembled WGS sequence"/>
</dbReference>
<dbReference type="RefSeq" id="WP_075368057.1">
    <property type="nucleotide sequence ID" value="NZ_MSDQ01000006.1"/>
</dbReference>
<keyword evidence="2" id="KW-0479">Metal-binding</keyword>
<dbReference type="AlphaFoldDB" id="A0A1Q8TFH6"/>
<dbReference type="Pfam" id="PF13640">
    <property type="entry name" value="2OG-FeII_Oxy_3"/>
    <property type="match status" value="1"/>
</dbReference>
<dbReference type="PANTHER" id="PTHR12907:SF26">
    <property type="entry name" value="HIF PROLYL HYDROXYLASE, ISOFORM C"/>
    <property type="match status" value="1"/>
</dbReference>
<dbReference type="GO" id="GO:0031543">
    <property type="term" value="F:peptidyl-proline dioxygenase activity"/>
    <property type="evidence" value="ECO:0007669"/>
    <property type="project" value="TreeGrafter"/>
</dbReference>
<evidence type="ECO:0000256" key="3">
    <source>
        <dbReference type="ARBA" id="ARBA00022896"/>
    </source>
</evidence>
<keyword evidence="5" id="KW-0560">Oxidoreductase</keyword>
<proteinExistence type="predicted"/>
<name>A0A1Q8TFH6_9GAMM</name>
<evidence type="ECO:0000256" key="2">
    <source>
        <dbReference type="ARBA" id="ARBA00022723"/>
    </source>
</evidence>
<dbReference type="SMART" id="SM00702">
    <property type="entry name" value="P4Hc"/>
    <property type="match status" value="1"/>
</dbReference>
<keyword evidence="3" id="KW-0847">Vitamin C</keyword>
<accession>A0A1Q8TFH6</accession>
<evidence type="ECO:0000259" key="7">
    <source>
        <dbReference type="PROSITE" id="PS51471"/>
    </source>
</evidence>
<dbReference type="EMBL" id="MSDQ01000006">
    <property type="protein sequence ID" value="OLO12412.1"/>
    <property type="molecule type" value="Genomic_DNA"/>
</dbReference>
<protein>
    <submittedName>
        <fullName evidence="8">2OG-Fe(II) oxygenase</fullName>
    </submittedName>
</protein>
<dbReference type="Gene3D" id="2.60.120.620">
    <property type="entry name" value="q2cbj1_9rhob like domain"/>
    <property type="match status" value="1"/>
</dbReference>
<comment type="cofactor">
    <cofactor evidence="1">
        <name>L-ascorbate</name>
        <dbReference type="ChEBI" id="CHEBI:38290"/>
    </cofactor>
</comment>
<reference evidence="8 9" key="1">
    <citation type="submission" date="2016-12" db="EMBL/GenBank/DDBJ databases">
        <title>Draft genome sequences of strains Salinicola socius SMB35, Salinicola sp. MH3R3-1 and Chromohalobacter sp. SMB17 from the Verkhnekamsk potash mining region of Russia.</title>
        <authorList>
            <person name="Mavrodi D.V."/>
            <person name="Olsson B.E."/>
            <person name="Korsakova E.S."/>
            <person name="Pyankova A."/>
            <person name="Mavrodi O.V."/>
            <person name="Plotnikova E.G."/>
        </authorList>
    </citation>
    <scope>NUCLEOTIDE SEQUENCE [LARGE SCALE GENOMIC DNA]</scope>
    <source>
        <strain evidence="8 9">SMB17</strain>
    </source>
</reference>
<keyword evidence="4" id="KW-0223">Dioxygenase</keyword>
<comment type="caution">
    <text evidence="8">The sequence shown here is derived from an EMBL/GenBank/DDBJ whole genome shotgun (WGS) entry which is preliminary data.</text>
</comment>
<dbReference type="InterPro" id="IPR044862">
    <property type="entry name" value="Pro_4_hyd_alph_FE2OG_OXY"/>
</dbReference>
<dbReference type="PROSITE" id="PS51471">
    <property type="entry name" value="FE2OG_OXY"/>
    <property type="match status" value="1"/>
</dbReference>
<keyword evidence="6" id="KW-0408">Iron</keyword>
<feature type="domain" description="Fe2OG dioxygenase" evidence="7">
    <location>
        <begin position="100"/>
        <end position="208"/>
    </location>
</feature>
<evidence type="ECO:0000256" key="5">
    <source>
        <dbReference type="ARBA" id="ARBA00023002"/>
    </source>
</evidence>
<evidence type="ECO:0000256" key="4">
    <source>
        <dbReference type="ARBA" id="ARBA00022964"/>
    </source>
</evidence>
<dbReference type="PANTHER" id="PTHR12907">
    <property type="entry name" value="EGL NINE HOMOLOG-RELATED"/>
    <property type="match status" value="1"/>
</dbReference>
<evidence type="ECO:0000256" key="6">
    <source>
        <dbReference type="ARBA" id="ARBA00023004"/>
    </source>
</evidence>
<dbReference type="GO" id="GO:0031418">
    <property type="term" value="F:L-ascorbic acid binding"/>
    <property type="evidence" value="ECO:0007669"/>
    <property type="project" value="UniProtKB-KW"/>
</dbReference>
<dbReference type="InterPro" id="IPR006620">
    <property type="entry name" value="Pro_4_hyd_alph"/>
</dbReference>
<dbReference type="InterPro" id="IPR051559">
    <property type="entry name" value="HIF_prolyl_hydroxylases"/>
</dbReference>
<keyword evidence="9" id="KW-1185">Reference proteome</keyword>
<evidence type="ECO:0000256" key="1">
    <source>
        <dbReference type="ARBA" id="ARBA00001961"/>
    </source>
</evidence>
<organism evidence="8 9">
    <name type="scientific">Chromohalobacter japonicus</name>
    <dbReference type="NCBI Taxonomy" id="223900"/>
    <lineage>
        <taxon>Bacteria</taxon>
        <taxon>Pseudomonadati</taxon>
        <taxon>Pseudomonadota</taxon>
        <taxon>Gammaproteobacteria</taxon>
        <taxon>Oceanospirillales</taxon>
        <taxon>Halomonadaceae</taxon>
        <taxon>Chromohalobacter</taxon>
    </lineage>
</organism>
<dbReference type="InterPro" id="IPR005123">
    <property type="entry name" value="Oxoglu/Fe-dep_dioxygenase_dom"/>
</dbReference>
<evidence type="ECO:0000313" key="8">
    <source>
        <dbReference type="EMBL" id="OLO12412.1"/>
    </source>
</evidence>
<sequence length="220" mass="24947">MSRPDPADYLDMAALPRLLDALVTQGWFVGERFIDTALCHSLQAELQRLKTQSHLDEAGIGRGQAHRVQRDVRGDAIHWLDRESRAQRQYLTVMTFLQQTINRALYLGLFEFEAHFALYPPGAFYKKHLDSFRGRSNRIVSTVLYLNPAWTTTHGGEMALFDPDDPASEIARIRPNLGTFVCFLAERLPHEVLPTQAPRASIAGWFRRNTSLGSSIDPAR</sequence>
<dbReference type="GO" id="GO:0071456">
    <property type="term" value="P:cellular response to hypoxia"/>
    <property type="evidence" value="ECO:0007669"/>
    <property type="project" value="TreeGrafter"/>
</dbReference>
<gene>
    <name evidence="8" type="ORF">BTW10_02760</name>
</gene>